<dbReference type="EMBL" id="CP144699">
    <property type="protein sequence ID" value="WVZ19451.1"/>
    <property type="molecule type" value="Genomic_DNA"/>
</dbReference>
<keyword evidence="1" id="KW-0472">Membrane</keyword>
<proteinExistence type="predicted"/>
<name>A0AAQ3NZM2_VIGMU</name>
<keyword evidence="3" id="KW-1185">Reference proteome</keyword>
<keyword evidence="1" id="KW-1133">Transmembrane helix</keyword>
<evidence type="ECO:0000313" key="3">
    <source>
        <dbReference type="Proteomes" id="UP001374535"/>
    </source>
</evidence>
<feature type="non-terminal residue" evidence="2">
    <location>
        <position position="200"/>
    </location>
</feature>
<accession>A0AAQ3NZM2</accession>
<organism evidence="2 3">
    <name type="scientific">Vigna mungo</name>
    <name type="common">Black gram</name>
    <name type="synonym">Phaseolus mungo</name>
    <dbReference type="NCBI Taxonomy" id="3915"/>
    <lineage>
        <taxon>Eukaryota</taxon>
        <taxon>Viridiplantae</taxon>
        <taxon>Streptophyta</taxon>
        <taxon>Embryophyta</taxon>
        <taxon>Tracheophyta</taxon>
        <taxon>Spermatophyta</taxon>
        <taxon>Magnoliopsida</taxon>
        <taxon>eudicotyledons</taxon>
        <taxon>Gunneridae</taxon>
        <taxon>Pentapetalae</taxon>
        <taxon>rosids</taxon>
        <taxon>fabids</taxon>
        <taxon>Fabales</taxon>
        <taxon>Fabaceae</taxon>
        <taxon>Papilionoideae</taxon>
        <taxon>50 kb inversion clade</taxon>
        <taxon>NPAAA clade</taxon>
        <taxon>indigoferoid/millettioid clade</taxon>
        <taxon>Phaseoleae</taxon>
        <taxon>Vigna</taxon>
    </lineage>
</organism>
<reference evidence="2 3" key="1">
    <citation type="journal article" date="2023" name="Life. Sci Alliance">
        <title>Evolutionary insights into 3D genome organization and epigenetic landscape of Vigna mungo.</title>
        <authorList>
            <person name="Junaid A."/>
            <person name="Singh B."/>
            <person name="Bhatia S."/>
        </authorList>
    </citation>
    <scope>NUCLEOTIDE SEQUENCE [LARGE SCALE GENOMIC DNA]</scope>
    <source>
        <strain evidence="2">Urdbean</strain>
    </source>
</reference>
<evidence type="ECO:0000256" key="1">
    <source>
        <dbReference type="SAM" id="Phobius"/>
    </source>
</evidence>
<evidence type="ECO:0000313" key="2">
    <source>
        <dbReference type="EMBL" id="WVZ19451.1"/>
    </source>
</evidence>
<dbReference type="AlphaFoldDB" id="A0AAQ3NZM2"/>
<keyword evidence="1" id="KW-0812">Transmembrane</keyword>
<feature type="transmembrane region" description="Helical" evidence="1">
    <location>
        <begin position="131"/>
        <end position="152"/>
    </location>
</feature>
<dbReference type="Proteomes" id="UP001374535">
    <property type="component" value="Chromosome 2"/>
</dbReference>
<protein>
    <submittedName>
        <fullName evidence="2">Uncharacterized protein</fullName>
    </submittedName>
</protein>
<gene>
    <name evidence="2" type="ORF">V8G54_006773</name>
</gene>
<sequence>RRTYIPSFKSFFLSLEWLKHSLKLYLISLTLDLVGLCLEVVSNNLRSLCLVVLSLNVRDFYFMLIISYLRDMKHLLAIIFCHQRRTYIPSFKSFFLSLEWLKHSLKLYLISLTLDLVGLCLEVVSNNLRSLCLVVLSLNVREFYFMLIISYLRDMKHLLVIFFVIKDVLIFQVYIYFIEISVQVNIYLGVKKKYIYIEKL</sequence>